<protein>
    <submittedName>
        <fullName evidence="9">FtsX-like permease family protein</fullName>
    </submittedName>
</protein>
<keyword evidence="2" id="KW-1003">Cell membrane</keyword>
<feature type="domain" description="ABC3 transporter permease C-terminal" evidence="8">
    <location>
        <begin position="299"/>
        <end position="405"/>
    </location>
</feature>
<evidence type="ECO:0000256" key="3">
    <source>
        <dbReference type="ARBA" id="ARBA00022692"/>
    </source>
</evidence>
<feature type="transmembrane region" description="Helical" evidence="7">
    <location>
        <begin position="338"/>
        <end position="360"/>
    </location>
</feature>
<keyword evidence="5 7" id="KW-0472">Membrane</keyword>
<comment type="subcellular location">
    <subcellularLocation>
        <location evidence="1">Cell membrane</location>
        <topology evidence="1">Multi-pass membrane protein</topology>
    </subcellularLocation>
</comment>
<feature type="transmembrane region" description="Helical" evidence="7">
    <location>
        <begin position="381"/>
        <end position="402"/>
    </location>
</feature>
<dbReference type="InterPro" id="IPR050250">
    <property type="entry name" value="Macrolide_Exporter_MacB"/>
</dbReference>
<evidence type="ECO:0000256" key="4">
    <source>
        <dbReference type="ARBA" id="ARBA00022989"/>
    </source>
</evidence>
<dbReference type="PANTHER" id="PTHR30572">
    <property type="entry name" value="MEMBRANE COMPONENT OF TRANSPORTER-RELATED"/>
    <property type="match status" value="1"/>
</dbReference>
<proteinExistence type="inferred from homology"/>
<sequence length="416" mass="44997">MMTGLFQPGPVLAAMLRHKTGPLLVALQVALSLAILCNAMLMISERLSMAARPSGIANEQDVFYVHVSNQKVDGHEAQLAMQKQEEQTMLAVPGVEGVARTNSVPMSQSGWYNSLSQSGEPESATVTAAAFMSPGSLISVWKLKLTEGRDFLPEDVMEADSKAMTSLPGVGVVTRALAKRLYPNDSSYVGKYFYNGRGSGADRIRIVGVVDHIQSPNANAGPDDSLGFILPIRATQDTYSGYTVRARAGQADRVMRDVTAALRKASVSPLKIDMRSVSEIRADRYRNDYGMSWMLIAVCGLLFLVTATGIIGMCSLWVSQRTRQIGIRRALGARRVDILAYFLTENLMITTGGIVLGVLLAMGLNQLLIREFEMAALPAHYLLLTPLVFWLLGLVSAAAPSWRAACVAPATATRTV</sequence>
<feature type="transmembrane region" description="Helical" evidence="7">
    <location>
        <begin position="293"/>
        <end position="318"/>
    </location>
</feature>
<dbReference type="InterPro" id="IPR003838">
    <property type="entry name" value="ABC3_permease_C"/>
</dbReference>
<keyword evidence="3 7" id="KW-0812">Transmembrane</keyword>
<dbReference type="Pfam" id="PF02687">
    <property type="entry name" value="FtsX"/>
    <property type="match status" value="1"/>
</dbReference>
<keyword evidence="10" id="KW-1185">Reference proteome</keyword>
<name>A0A941DLP7_9BURK</name>
<keyword evidence="4 7" id="KW-1133">Transmembrane helix</keyword>
<dbReference type="AlphaFoldDB" id="A0A941DLP7"/>
<evidence type="ECO:0000313" key="9">
    <source>
        <dbReference type="EMBL" id="MBR7783148.1"/>
    </source>
</evidence>
<feature type="transmembrane region" description="Helical" evidence="7">
    <location>
        <begin position="20"/>
        <end position="43"/>
    </location>
</feature>
<comment type="similarity">
    <text evidence="6">Belongs to the ABC-4 integral membrane protein family.</text>
</comment>
<evidence type="ECO:0000256" key="6">
    <source>
        <dbReference type="ARBA" id="ARBA00038076"/>
    </source>
</evidence>
<evidence type="ECO:0000256" key="5">
    <source>
        <dbReference type="ARBA" id="ARBA00023136"/>
    </source>
</evidence>
<dbReference type="PANTHER" id="PTHR30572:SF4">
    <property type="entry name" value="ABC TRANSPORTER PERMEASE YTRF"/>
    <property type="match status" value="1"/>
</dbReference>
<accession>A0A941DLP7</accession>
<dbReference type="RefSeq" id="WP_212688444.1">
    <property type="nucleotide sequence ID" value="NZ_JAGSPN010000010.1"/>
</dbReference>
<reference evidence="9" key="1">
    <citation type="submission" date="2021-04" db="EMBL/GenBank/DDBJ databases">
        <title>novel species isolated from subtropical streams in China.</title>
        <authorList>
            <person name="Lu H."/>
        </authorList>
    </citation>
    <scope>NUCLEOTIDE SEQUENCE</scope>
    <source>
        <strain evidence="9">LFS511W</strain>
    </source>
</reference>
<evidence type="ECO:0000259" key="8">
    <source>
        <dbReference type="Pfam" id="PF02687"/>
    </source>
</evidence>
<dbReference type="GO" id="GO:0005886">
    <property type="term" value="C:plasma membrane"/>
    <property type="evidence" value="ECO:0007669"/>
    <property type="project" value="UniProtKB-SubCell"/>
</dbReference>
<gene>
    <name evidence="9" type="ORF">KDM89_13425</name>
</gene>
<evidence type="ECO:0000256" key="7">
    <source>
        <dbReference type="SAM" id="Phobius"/>
    </source>
</evidence>
<evidence type="ECO:0000256" key="2">
    <source>
        <dbReference type="ARBA" id="ARBA00022475"/>
    </source>
</evidence>
<dbReference type="Proteomes" id="UP000680067">
    <property type="component" value="Unassembled WGS sequence"/>
</dbReference>
<organism evidence="9 10">
    <name type="scientific">Undibacterium luofuense</name>
    <dbReference type="NCBI Taxonomy" id="2828733"/>
    <lineage>
        <taxon>Bacteria</taxon>
        <taxon>Pseudomonadati</taxon>
        <taxon>Pseudomonadota</taxon>
        <taxon>Betaproteobacteria</taxon>
        <taxon>Burkholderiales</taxon>
        <taxon>Oxalobacteraceae</taxon>
        <taxon>Undibacterium</taxon>
    </lineage>
</organism>
<comment type="caution">
    <text evidence="9">The sequence shown here is derived from an EMBL/GenBank/DDBJ whole genome shotgun (WGS) entry which is preliminary data.</text>
</comment>
<evidence type="ECO:0000256" key="1">
    <source>
        <dbReference type="ARBA" id="ARBA00004651"/>
    </source>
</evidence>
<dbReference type="GO" id="GO:0022857">
    <property type="term" value="F:transmembrane transporter activity"/>
    <property type="evidence" value="ECO:0007669"/>
    <property type="project" value="TreeGrafter"/>
</dbReference>
<evidence type="ECO:0000313" key="10">
    <source>
        <dbReference type="Proteomes" id="UP000680067"/>
    </source>
</evidence>
<dbReference type="EMBL" id="JAGSPN010000010">
    <property type="protein sequence ID" value="MBR7783148.1"/>
    <property type="molecule type" value="Genomic_DNA"/>
</dbReference>